<dbReference type="AlphaFoldDB" id="A0A1X7A311"/>
<evidence type="ECO:0000313" key="1">
    <source>
        <dbReference type="EMBL" id="SLN68781.1"/>
    </source>
</evidence>
<accession>A0A1X7A311</accession>
<gene>
    <name evidence="1" type="ORF">ROJ8625_03578</name>
</gene>
<dbReference type="EMBL" id="FWFK01000007">
    <property type="protein sequence ID" value="SLN68781.1"/>
    <property type="molecule type" value="Genomic_DNA"/>
</dbReference>
<dbReference type="Proteomes" id="UP000193570">
    <property type="component" value="Unassembled WGS sequence"/>
</dbReference>
<reference evidence="1 2" key="1">
    <citation type="submission" date="2017-03" db="EMBL/GenBank/DDBJ databases">
        <authorList>
            <person name="Afonso C.L."/>
            <person name="Miller P.J."/>
            <person name="Scott M.A."/>
            <person name="Spackman E."/>
            <person name="Goraichik I."/>
            <person name="Dimitrov K.M."/>
            <person name="Suarez D.L."/>
            <person name="Swayne D.E."/>
        </authorList>
    </citation>
    <scope>NUCLEOTIDE SEQUENCE [LARGE SCALE GENOMIC DNA]</scope>
    <source>
        <strain evidence="1 2">CECT 8625</strain>
    </source>
</reference>
<sequence length="175" mass="17974">MTDRRCDRADDEAGWATALDRLACRLRAAAVAGPASSVDPSVPEIEAWLGAPHAAARPGMVEKVSRNYADLCRAARCVEAHRRRGAPRAALEALDAGRFASARSRLAAMAPGCAEVLAPGGQPAGGGGGGGITVKSCASSVTSPAAFHPSWPAVQTSVSRASWPSCAMRPSRALE</sequence>
<evidence type="ECO:0000313" key="2">
    <source>
        <dbReference type="Proteomes" id="UP000193570"/>
    </source>
</evidence>
<name>A0A1X7A311_9RHOB</name>
<protein>
    <submittedName>
        <fullName evidence="1">Uncharacterized protein</fullName>
    </submittedName>
</protein>
<organism evidence="1 2">
    <name type="scientific">Roseivivax jejudonensis</name>
    <dbReference type="NCBI Taxonomy" id="1529041"/>
    <lineage>
        <taxon>Bacteria</taxon>
        <taxon>Pseudomonadati</taxon>
        <taxon>Pseudomonadota</taxon>
        <taxon>Alphaproteobacteria</taxon>
        <taxon>Rhodobacterales</taxon>
        <taxon>Roseobacteraceae</taxon>
        <taxon>Roseivivax</taxon>
    </lineage>
</organism>
<keyword evidence="2" id="KW-1185">Reference proteome</keyword>
<proteinExistence type="predicted"/>